<gene>
    <name evidence="1" type="ORF">DCAR_0415572</name>
</gene>
<sequence>MDAANSEKISLKLLVDRNENKVIFGEAGKDFVDFLFYVLTLPVGTVVTLLSKEKMVGSLGKIYESIESMQDNYMQPDLNKDHVLHPNVYSKIELGDTALLLGNERKGEQLKRAKYLYRCSSGCAYASDKQVKCTNCGRSINSQMTYVKSEENEEAAEVRKGGFVQDLVTYMVMDNLVVKPMSNVSCVTLLSNCGVKDLGALETVEVSFGKNEAVDLLKASFMTNNVLTSLFLGNQKA</sequence>
<proteinExistence type="predicted"/>
<dbReference type="PANTHER" id="PTHR33103:SF19">
    <property type="entry name" value="OS09G0544700 PROTEIN"/>
    <property type="match status" value="1"/>
</dbReference>
<dbReference type="InterPro" id="IPR007750">
    <property type="entry name" value="DUF674"/>
</dbReference>
<keyword evidence="2" id="KW-1185">Reference proteome</keyword>
<accession>A0AAF1AUV4</accession>
<name>A0AAF1AUV4_DAUCS</name>
<organism evidence="1 2">
    <name type="scientific">Daucus carota subsp. sativus</name>
    <name type="common">Carrot</name>
    <dbReference type="NCBI Taxonomy" id="79200"/>
    <lineage>
        <taxon>Eukaryota</taxon>
        <taxon>Viridiplantae</taxon>
        <taxon>Streptophyta</taxon>
        <taxon>Embryophyta</taxon>
        <taxon>Tracheophyta</taxon>
        <taxon>Spermatophyta</taxon>
        <taxon>Magnoliopsida</taxon>
        <taxon>eudicotyledons</taxon>
        <taxon>Gunneridae</taxon>
        <taxon>Pentapetalae</taxon>
        <taxon>asterids</taxon>
        <taxon>campanulids</taxon>
        <taxon>Apiales</taxon>
        <taxon>Apiaceae</taxon>
        <taxon>Apioideae</taxon>
        <taxon>Scandiceae</taxon>
        <taxon>Daucinae</taxon>
        <taxon>Daucus</taxon>
        <taxon>Daucus sect. Daucus</taxon>
    </lineage>
</organism>
<dbReference type="PANTHER" id="PTHR33103">
    <property type="entry name" value="OS01G0153900 PROTEIN"/>
    <property type="match status" value="1"/>
</dbReference>
<dbReference type="EMBL" id="CP093346">
    <property type="protein sequence ID" value="WOG96238.1"/>
    <property type="molecule type" value="Genomic_DNA"/>
</dbReference>
<dbReference type="Pfam" id="PF05056">
    <property type="entry name" value="DUF674"/>
    <property type="match status" value="1"/>
</dbReference>
<dbReference type="Proteomes" id="UP000077755">
    <property type="component" value="Chromosome 4"/>
</dbReference>
<reference evidence="1" key="1">
    <citation type="journal article" date="2016" name="Nat. Genet.">
        <title>A high-quality carrot genome assembly provides new insights into carotenoid accumulation and asterid genome evolution.</title>
        <authorList>
            <person name="Iorizzo M."/>
            <person name="Ellison S."/>
            <person name="Senalik D."/>
            <person name="Zeng P."/>
            <person name="Satapoomin P."/>
            <person name="Huang J."/>
            <person name="Bowman M."/>
            <person name="Iovene M."/>
            <person name="Sanseverino W."/>
            <person name="Cavagnaro P."/>
            <person name="Yildiz M."/>
            <person name="Macko-Podgorni A."/>
            <person name="Moranska E."/>
            <person name="Grzebelus E."/>
            <person name="Grzebelus D."/>
            <person name="Ashrafi H."/>
            <person name="Zheng Z."/>
            <person name="Cheng S."/>
            <person name="Spooner D."/>
            <person name="Van Deynze A."/>
            <person name="Simon P."/>
        </authorList>
    </citation>
    <scope>NUCLEOTIDE SEQUENCE</scope>
    <source>
        <tissue evidence="1">Leaf</tissue>
    </source>
</reference>
<protein>
    <recommendedName>
        <fullName evidence="3">DUF674 domain-containing protein</fullName>
    </recommendedName>
</protein>
<reference evidence="1" key="2">
    <citation type="submission" date="2022-03" db="EMBL/GenBank/DDBJ databases">
        <title>Draft title - Genomic analysis of global carrot germplasm unveils the trajectory of domestication and the origin of high carotenoid orange carrot.</title>
        <authorList>
            <person name="Iorizzo M."/>
            <person name="Ellison S."/>
            <person name="Senalik D."/>
            <person name="Macko-Podgorni A."/>
            <person name="Grzebelus D."/>
            <person name="Bostan H."/>
            <person name="Rolling W."/>
            <person name="Curaba J."/>
            <person name="Simon P."/>
        </authorList>
    </citation>
    <scope>NUCLEOTIDE SEQUENCE</scope>
    <source>
        <tissue evidence="1">Leaf</tissue>
    </source>
</reference>
<evidence type="ECO:0000313" key="2">
    <source>
        <dbReference type="Proteomes" id="UP000077755"/>
    </source>
</evidence>
<evidence type="ECO:0008006" key="3">
    <source>
        <dbReference type="Google" id="ProtNLM"/>
    </source>
</evidence>
<evidence type="ECO:0000313" key="1">
    <source>
        <dbReference type="EMBL" id="WOG96238.1"/>
    </source>
</evidence>
<dbReference type="AlphaFoldDB" id="A0AAF1AUV4"/>